<keyword evidence="3" id="KW-1185">Reference proteome</keyword>
<dbReference type="AlphaFoldDB" id="A0A7X6MHT3"/>
<dbReference type="InterPro" id="IPR028037">
    <property type="entry name" value="Antitoxin_Rv0909/MT0933"/>
</dbReference>
<sequence length="80" mass="8486">MSGTGDAFKRLKKAVDDNAEQAQGLVGKAARAAKKATGGAHDDRIDRGAGAATEYLRKRARRDGETGQDGETRGDGENRR</sequence>
<gene>
    <name evidence="2" type="ORF">HGB44_28520</name>
</gene>
<dbReference type="Proteomes" id="UP000553209">
    <property type="component" value="Unassembled WGS sequence"/>
</dbReference>
<organism evidence="2 3">
    <name type="scientific">Nocardiopsis alborubida</name>
    <dbReference type="NCBI Taxonomy" id="146802"/>
    <lineage>
        <taxon>Bacteria</taxon>
        <taxon>Bacillati</taxon>
        <taxon>Actinomycetota</taxon>
        <taxon>Actinomycetes</taxon>
        <taxon>Streptosporangiales</taxon>
        <taxon>Nocardiopsidaceae</taxon>
        <taxon>Nocardiopsis</taxon>
    </lineage>
</organism>
<proteinExistence type="predicted"/>
<protein>
    <submittedName>
        <fullName evidence="2">Antitoxin protein</fullName>
    </submittedName>
</protein>
<evidence type="ECO:0000313" key="3">
    <source>
        <dbReference type="Proteomes" id="UP000553209"/>
    </source>
</evidence>
<name>A0A7X6MHT3_9ACTN</name>
<dbReference type="EMBL" id="JAAXPG010000039">
    <property type="protein sequence ID" value="NKZ01587.1"/>
    <property type="molecule type" value="Genomic_DNA"/>
</dbReference>
<feature type="compositionally biased region" description="Basic and acidic residues" evidence="1">
    <location>
        <begin position="62"/>
        <end position="80"/>
    </location>
</feature>
<dbReference type="RefSeq" id="WP_061083545.1">
    <property type="nucleotide sequence ID" value="NZ_JAAXPG010000039.1"/>
</dbReference>
<feature type="region of interest" description="Disordered" evidence="1">
    <location>
        <begin position="56"/>
        <end position="80"/>
    </location>
</feature>
<evidence type="ECO:0000256" key="1">
    <source>
        <dbReference type="SAM" id="MobiDB-lite"/>
    </source>
</evidence>
<comment type="caution">
    <text evidence="2">The sequence shown here is derived from an EMBL/GenBank/DDBJ whole genome shotgun (WGS) entry which is preliminary data.</text>
</comment>
<reference evidence="2 3" key="1">
    <citation type="submission" date="2020-04" db="EMBL/GenBank/DDBJ databases">
        <title>MicrobeNet Type strains.</title>
        <authorList>
            <person name="Nicholson A.C."/>
        </authorList>
    </citation>
    <scope>NUCLEOTIDE SEQUENCE [LARGE SCALE GENOMIC DNA]</scope>
    <source>
        <strain evidence="2 3">ATCC 23612</strain>
    </source>
</reference>
<evidence type="ECO:0000313" key="2">
    <source>
        <dbReference type="EMBL" id="NKZ01587.1"/>
    </source>
</evidence>
<dbReference type="Pfam" id="PF14013">
    <property type="entry name" value="MT0933_antitox"/>
    <property type="match status" value="1"/>
</dbReference>
<accession>A0A7X6MHT3</accession>